<dbReference type="CDD" id="cd01347">
    <property type="entry name" value="ligand_gated_channel"/>
    <property type="match status" value="1"/>
</dbReference>
<feature type="signal peptide" evidence="10">
    <location>
        <begin position="1"/>
        <end position="20"/>
    </location>
</feature>
<sequence>MKSLQLLIVMCVIYCVPVYAQNVAAGKVLDAHTGKALAGAIVQTQNGNKSVITDNEGNFKINVPIGQMLQASHLGFTTLAFQAETYSEVRLSENVNDLSAVTVVGSRNLKRSIDNSPVPVDVIELKSATKTLPQVDLNQMLNYLAPSFNSARQSSSDGTEHIDPASLRGLGPDQTLVLINGKRRHTTSLLNNQGTFGNGSVGTDLNAIPVSAIDHIEILRDGASAQYGSDAIAGVINIVLKKNTRTFQAGVTGGVTSRGDGGTSNVNLNWGGTLGKNGGFINLTGDFLYRGKTTRTQEHNLTIFNQFALPEDAANGGAFTYDFSADPAALRAYDDSVLKARNLKRADFNFQIGDAKILNSGVFYNLSLPFKNNKAEFYSFGGFNYRDGMGFGFRRLPSEEWNMVYSIFPNGYQPNTESHIYDESVAVGLKWKYGKWNMDLSNNIGNNRFDYIVNNTVNASMKENSPTTFKAGGHAFLQNTVNLDASRYFETVAQGLNLGLGAEFRYEKYTIREGEEASWKNYGLYTQPDGTTIDTLGLSGGSQSFGGFTPYNAGTHDRSNISVYADAELDVTKSFTLAGSARFEHYSDFGSTINGKLAARYAINKVFALRGAISTGFRAPSLQQQFFSYVSTDLVNGKIGQSGFFPTNSDVAAFIGIPKLKEETSVNASAGFTVSPGKNLRITVDGYYIKVNDRITLTGNFGQDAYGNVDSVIADYLIPYGANTARFFVNSVDTKTLGVDLVTTYTYRINNNNKLDFTLAANYNNNEVVQVNSIPEKLASQPDVYFSPAERALIETINPRTKVNFTINYKVRNLTVLLRNEYFGEVTKNGFPFGEVQLHKGKTVTDIALSYDFSKHFTLSAGANNIFDIFPDRQVYSNSYFGVFKYAPVQMGTTGTFYFVRLLVSVAGKAK</sequence>
<dbReference type="Pfam" id="PF13715">
    <property type="entry name" value="CarbopepD_reg_2"/>
    <property type="match status" value="1"/>
</dbReference>
<organism evidence="13 14">
    <name type="scientific">Danxiaibacter flavus</name>
    <dbReference type="NCBI Taxonomy" id="3049108"/>
    <lineage>
        <taxon>Bacteria</taxon>
        <taxon>Pseudomonadati</taxon>
        <taxon>Bacteroidota</taxon>
        <taxon>Chitinophagia</taxon>
        <taxon>Chitinophagales</taxon>
        <taxon>Chitinophagaceae</taxon>
        <taxon>Danxiaibacter</taxon>
    </lineage>
</organism>
<accession>A0ABV3Z9B5</accession>
<evidence type="ECO:0000256" key="7">
    <source>
        <dbReference type="ARBA" id="ARBA00023237"/>
    </source>
</evidence>
<keyword evidence="3 8" id="KW-1134">Transmembrane beta strand</keyword>
<dbReference type="Pfam" id="PF07715">
    <property type="entry name" value="Plug"/>
    <property type="match status" value="1"/>
</dbReference>
<reference evidence="13 14" key="1">
    <citation type="submission" date="2023-07" db="EMBL/GenBank/DDBJ databases">
        <authorList>
            <person name="Lian W.-H."/>
        </authorList>
    </citation>
    <scope>NUCLEOTIDE SEQUENCE [LARGE SCALE GENOMIC DNA]</scope>
    <source>
        <strain evidence="13 14">SYSU DXS3180</strain>
    </source>
</reference>
<dbReference type="Gene3D" id="2.170.130.10">
    <property type="entry name" value="TonB-dependent receptor, plug domain"/>
    <property type="match status" value="1"/>
</dbReference>
<dbReference type="Gene3D" id="2.60.40.1120">
    <property type="entry name" value="Carboxypeptidase-like, regulatory domain"/>
    <property type="match status" value="1"/>
</dbReference>
<dbReference type="InterPro" id="IPR008969">
    <property type="entry name" value="CarboxyPept-like_regulatory"/>
</dbReference>
<dbReference type="RefSeq" id="WP_369327847.1">
    <property type="nucleotide sequence ID" value="NZ_JAULBC010000001.1"/>
</dbReference>
<comment type="subcellular location">
    <subcellularLocation>
        <location evidence="1 8">Cell outer membrane</location>
        <topology evidence="1 8">Multi-pass membrane protein</topology>
    </subcellularLocation>
</comment>
<keyword evidence="6 8" id="KW-0472">Membrane</keyword>
<feature type="chain" id="PRO_5045454361" evidence="10">
    <location>
        <begin position="21"/>
        <end position="911"/>
    </location>
</feature>
<keyword evidence="5 9" id="KW-0798">TonB box</keyword>
<evidence type="ECO:0000256" key="1">
    <source>
        <dbReference type="ARBA" id="ARBA00004571"/>
    </source>
</evidence>
<dbReference type="EMBL" id="JAULBC010000001">
    <property type="protein sequence ID" value="MEX6686452.1"/>
    <property type="molecule type" value="Genomic_DNA"/>
</dbReference>
<dbReference type="Gene3D" id="2.40.170.20">
    <property type="entry name" value="TonB-dependent receptor, beta-barrel domain"/>
    <property type="match status" value="1"/>
</dbReference>
<gene>
    <name evidence="13" type="ORF">QTN47_03050</name>
</gene>
<keyword evidence="4 8" id="KW-0812">Transmembrane</keyword>
<evidence type="ECO:0000313" key="13">
    <source>
        <dbReference type="EMBL" id="MEX6686452.1"/>
    </source>
</evidence>
<dbReference type="PROSITE" id="PS52016">
    <property type="entry name" value="TONB_DEPENDENT_REC_3"/>
    <property type="match status" value="1"/>
</dbReference>
<keyword evidence="10" id="KW-0732">Signal</keyword>
<dbReference type="InterPro" id="IPR036942">
    <property type="entry name" value="Beta-barrel_TonB_sf"/>
</dbReference>
<evidence type="ECO:0000256" key="9">
    <source>
        <dbReference type="RuleBase" id="RU003357"/>
    </source>
</evidence>
<dbReference type="InterPro" id="IPR037066">
    <property type="entry name" value="Plug_dom_sf"/>
</dbReference>
<dbReference type="Pfam" id="PF00593">
    <property type="entry name" value="TonB_dep_Rec_b-barrel"/>
    <property type="match status" value="1"/>
</dbReference>
<proteinExistence type="inferred from homology"/>
<evidence type="ECO:0000259" key="11">
    <source>
        <dbReference type="Pfam" id="PF00593"/>
    </source>
</evidence>
<feature type="domain" description="TonB-dependent receptor plug" evidence="12">
    <location>
        <begin position="114"/>
        <end position="235"/>
    </location>
</feature>
<feature type="domain" description="TonB-dependent receptor-like beta-barrel" evidence="11">
    <location>
        <begin position="378"/>
        <end position="866"/>
    </location>
</feature>
<keyword evidence="2 8" id="KW-0813">Transport</keyword>
<dbReference type="InterPro" id="IPR012910">
    <property type="entry name" value="Plug_dom"/>
</dbReference>
<dbReference type="SUPFAM" id="SSF49464">
    <property type="entry name" value="Carboxypeptidase regulatory domain-like"/>
    <property type="match status" value="1"/>
</dbReference>
<evidence type="ECO:0000256" key="2">
    <source>
        <dbReference type="ARBA" id="ARBA00022448"/>
    </source>
</evidence>
<dbReference type="Proteomes" id="UP001560573">
    <property type="component" value="Unassembled WGS sequence"/>
</dbReference>
<dbReference type="InterPro" id="IPR039426">
    <property type="entry name" value="TonB-dep_rcpt-like"/>
</dbReference>
<evidence type="ECO:0000256" key="5">
    <source>
        <dbReference type="ARBA" id="ARBA00023077"/>
    </source>
</evidence>
<dbReference type="InterPro" id="IPR000531">
    <property type="entry name" value="Beta-barrel_TonB"/>
</dbReference>
<name>A0ABV3Z9B5_9BACT</name>
<evidence type="ECO:0000256" key="6">
    <source>
        <dbReference type="ARBA" id="ARBA00023136"/>
    </source>
</evidence>
<evidence type="ECO:0000256" key="3">
    <source>
        <dbReference type="ARBA" id="ARBA00022452"/>
    </source>
</evidence>
<dbReference type="PANTHER" id="PTHR47234">
    <property type="match status" value="1"/>
</dbReference>
<protein>
    <submittedName>
        <fullName evidence="13">TonB-dependent receptor</fullName>
    </submittedName>
</protein>
<evidence type="ECO:0000256" key="10">
    <source>
        <dbReference type="SAM" id="SignalP"/>
    </source>
</evidence>
<keyword evidence="14" id="KW-1185">Reference proteome</keyword>
<comment type="caution">
    <text evidence="13">The sequence shown here is derived from an EMBL/GenBank/DDBJ whole genome shotgun (WGS) entry which is preliminary data.</text>
</comment>
<keyword evidence="13" id="KW-0675">Receptor</keyword>
<comment type="similarity">
    <text evidence="8 9">Belongs to the TonB-dependent receptor family.</text>
</comment>
<dbReference type="SUPFAM" id="SSF56935">
    <property type="entry name" value="Porins"/>
    <property type="match status" value="1"/>
</dbReference>
<evidence type="ECO:0000256" key="4">
    <source>
        <dbReference type="ARBA" id="ARBA00022692"/>
    </source>
</evidence>
<evidence type="ECO:0000313" key="14">
    <source>
        <dbReference type="Proteomes" id="UP001560573"/>
    </source>
</evidence>
<evidence type="ECO:0000259" key="12">
    <source>
        <dbReference type="Pfam" id="PF07715"/>
    </source>
</evidence>
<dbReference type="PANTHER" id="PTHR47234:SF3">
    <property type="entry name" value="SECRETIN_TONB SHORT N-TERMINAL DOMAIN-CONTAINING PROTEIN"/>
    <property type="match status" value="1"/>
</dbReference>
<evidence type="ECO:0000256" key="8">
    <source>
        <dbReference type="PROSITE-ProRule" id="PRU01360"/>
    </source>
</evidence>
<keyword evidence="7 8" id="KW-0998">Cell outer membrane</keyword>